<reference evidence="2 3" key="2">
    <citation type="submission" date="2018-11" db="EMBL/GenBank/DDBJ databases">
        <authorList>
            <consortium name="Pathogen Informatics"/>
        </authorList>
    </citation>
    <scope>NUCLEOTIDE SEQUENCE [LARGE SCALE GENOMIC DNA]</scope>
</reference>
<gene>
    <name evidence="2" type="ORF">HDID_LOCUS10905</name>
</gene>
<feature type="domain" description="DUF5727" evidence="1">
    <location>
        <begin position="3"/>
        <end position="89"/>
    </location>
</feature>
<dbReference type="AlphaFoldDB" id="A0A0R3SYR2"/>
<dbReference type="EMBL" id="UYSG01012093">
    <property type="protein sequence ID" value="VDL64291.1"/>
    <property type="molecule type" value="Genomic_DNA"/>
</dbReference>
<evidence type="ECO:0000259" key="1">
    <source>
        <dbReference type="Pfam" id="PF18997"/>
    </source>
</evidence>
<reference evidence="4" key="1">
    <citation type="submission" date="2017-02" db="UniProtKB">
        <authorList>
            <consortium name="WormBaseParasite"/>
        </authorList>
    </citation>
    <scope>IDENTIFICATION</scope>
</reference>
<organism evidence="4">
    <name type="scientific">Hymenolepis diminuta</name>
    <name type="common">Rat tapeworm</name>
    <dbReference type="NCBI Taxonomy" id="6216"/>
    <lineage>
        <taxon>Eukaryota</taxon>
        <taxon>Metazoa</taxon>
        <taxon>Spiralia</taxon>
        <taxon>Lophotrochozoa</taxon>
        <taxon>Platyhelminthes</taxon>
        <taxon>Cestoda</taxon>
        <taxon>Eucestoda</taxon>
        <taxon>Cyclophyllidea</taxon>
        <taxon>Hymenolepididae</taxon>
        <taxon>Hymenolepis</taxon>
    </lineage>
</organism>
<dbReference type="OrthoDB" id="6255534at2759"/>
<dbReference type="Pfam" id="PF18997">
    <property type="entry name" value="DUF5727"/>
    <property type="match status" value="1"/>
</dbReference>
<proteinExistence type="predicted"/>
<evidence type="ECO:0000313" key="3">
    <source>
        <dbReference type="Proteomes" id="UP000274504"/>
    </source>
</evidence>
<name>A0A0R3SYR2_HYMDI</name>
<dbReference type="WBParaSite" id="HDID_0001090701-mRNA-1">
    <property type="protein sequence ID" value="HDID_0001090701-mRNA-1"/>
    <property type="gene ID" value="HDID_0001090701"/>
</dbReference>
<dbReference type="InterPro" id="IPR043785">
    <property type="entry name" value="DUF5727"/>
</dbReference>
<evidence type="ECO:0000313" key="2">
    <source>
        <dbReference type="EMBL" id="VDL64291.1"/>
    </source>
</evidence>
<evidence type="ECO:0000313" key="4">
    <source>
        <dbReference type="WBParaSite" id="HDID_0001090701-mRNA-1"/>
    </source>
</evidence>
<protein>
    <submittedName>
        <fullName evidence="4">DUF5727 domain-containing protein</fullName>
    </submittedName>
</protein>
<accession>A0A0R3SYR2</accession>
<sequence>MKGTDYTDITLSRDDTIVCDWEDSNPGPEECANLIVDNVTGSIIFSATFSKPSNKTFETLLWENENNSISVNLDWINSGEAPEVKACGKSDD</sequence>
<dbReference type="Proteomes" id="UP000274504">
    <property type="component" value="Unassembled WGS sequence"/>
</dbReference>